<dbReference type="InterPro" id="IPR036942">
    <property type="entry name" value="Beta-barrel_TonB_sf"/>
</dbReference>
<evidence type="ECO:0000256" key="3">
    <source>
        <dbReference type="ARBA" id="ARBA00022452"/>
    </source>
</evidence>
<dbReference type="SUPFAM" id="SSF49452">
    <property type="entry name" value="Starch-binding domain-like"/>
    <property type="match status" value="1"/>
</dbReference>
<keyword evidence="5" id="KW-0472">Membrane</keyword>
<comment type="caution">
    <text evidence="9">The sequence shown here is derived from an EMBL/GenBank/DDBJ whole genome shotgun (WGS) entry which is preliminary data.</text>
</comment>
<accession>A0A432YD17</accession>
<dbReference type="GO" id="GO:0009279">
    <property type="term" value="C:cell outer membrane"/>
    <property type="evidence" value="ECO:0007669"/>
    <property type="project" value="UniProtKB-SubCell"/>
</dbReference>
<dbReference type="AlphaFoldDB" id="A0A432YD17"/>
<dbReference type="GO" id="GO:0030246">
    <property type="term" value="F:carbohydrate binding"/>
    <property type="evidence" value="ECO:0007669"/>
    <property type="project" value="InterPro"/>
</dbReference>
<dbReference type="InterPro" id="IPR013784">
    <property type="entry name" value="Carb-bd-like_fold"/>
</dbReference>
<feature type="domain" description="TonB-dependent transporter Oar-like beta-barrel" evidence="8">
    <location>
        <begin position="357"/>
        <end position="985"/>
    </location>
</feature>
<keyword evidence="4" id="KW-0812">Transmembrane</keyword>
<keyword evidence="7" id="KW-0732">Signal</keyword>
<evidence type="ECO:0000256" key="5">
    <source>
        <dbReference type="ARBA" id="ARBA00023136"/>
    </source>
</evidence>
<dbReference type="Pfam" id="PF25183">
    <property type="entry name" value="OMP_b-brl_4"/>
    <property type="match status" value="2"/>
</dbReference>
<gene>
    <name evidence="9" type="ORF">CWI76_10260</name>
</gene>
<sequence length="1071" mass="118148">MSTSMRFSRTASAIAVALGLASGAAVAQDTSSSMRGFIVGPTGEGAANTKVIIEHVPSGSRLEVTTDETGNFIASGLRVGGPYRVTLDSDVYRDATYSEVFLKLGETYRLTAQLEANNVERISVTGTAINPTSLNSGSTSSFGEDNIRNMPTFNRDLKDIIRQNPLAVNLADEDSSLTVAGSNPKYNSITVDGIGQNDDFGLNSNGYPTQRSPISVAAVEQLSIDVVPFSAKDGGFSGAKINAVTKSGTNEFEGEVFYEYTSDSLTGNPEPSRYEPDSAAPDLDFSEKTWGFAVGGPIIQDKLFFFVNYEKYEEPKSIERGPIGAAANQQASVTSEEVDQITQIARDVYGVDVGTWNTNPVQDDEKMLIKLDWNINNNHRAAFTYQTAESNATNNNAGSSSTLPLSSRWYDKNEKLDAMALQVYSNWNSNFSSDIKISRKEVETAQAPLLGLNFGQVNIRTANGTVQIGPDQYRHANALENTTTEFQFNGEYLLGDHAIGFGYEYEEVEIFNLFVPQSLGVWDFDTIEDFQNQEASFFSYRNAFTNNANDGAASLTPATHAFYIEDTWSPTWDLEVSYGLRYERQSVDGSPRYNQNFEDRYGFANTENLDGRDIWMPRAGFKYQLNDNYRLRGGFGRYAGGRPNVWISNAYSVDGVTVVDAPSSVTEGYYSGADITTIPQEVRDSLTAGDGNTTPIDPNFELPNEWRYSLALDYEGSLGFLGDDWYASAEYIRTRKQNDVRWVDLARRPLTDADGNVVTTSDGGRIIYVVDDPLDDFTPTEIGEFGGVNRYDILLTNGYGGNSNIYTFSLGKAFENGFTLNTSYTHQDVNEAVNGGSSQAASNYQYVTALDRQNPLPATAGYEIEHRFVVTAQYSTEFFEGYESKFSMFFERVSGRPFSYVMSSFRDSDLGDQSSFNSSSQYLVYIPTGADDPNVVYSGGLTYDDLAQIIADKGLEQYAGGYTGRNEARGPWNTNIDFRFEQELPGLWEGHTGAVYLDVKNVVALFDKDAAQQHVIPFADTTQGIVDFGGLTDEGQYIYAPVFGGLDDYAPTRYRAEASTWQVKVGIRYNF</sequence>
<keyword evidence="10" id="KW-1185">Reference proteome</keyword>
<evidence type="ECO:0000313" key="10">
    <source>
        <dbReference type="Proteomes" id="UP000288127"/>
    </source>
</evidence>
<feature type="signal peptide" evidence="7">
    <location>
        <begin position="1"/>
        <end position="27"/>
    </location>
</feature>
<feature type="chain" id="PRO_5019081243" evidence="7">
    <location>
        <begin position="28"/>
        <end position="1071"/>
    </location>
</feature>
<keyword evidence="2" id="KW-0813">Transport</keyword>
<dbReference type="PANTHER" id="PTHR30069">
    <property type="entry name" value="TONB-DEPENDENT OUTER MEMBRANE RECEPTOR"/>
    <property type="match status" value="1"/>
</dbReference>
<dbReference type="GO" id="GO:0044718">
    <property type="term" value="P:siderophore transmembrane transport"/>
    <property type="evidence" value="ECO:0007669"/>
    <property type="project" value="TreeGrafter"/>
</dbReference>
<dbReference type="EMBL" id="PIPZ01000004">
    <property type="protein sequence ID" value="RUO58823.1"/>
    <property type="molecule type" value="Genomic_DNA"/>
</dbReference>
<keyword evidence="3" id="KW-1134">Transmembrane beta strand</keyword>
<dbReference type="Gene3D" id="2.40.170.20">
    <property type="entry name" value="TonB-dependent receptor, beta-barrel domain"/>
    <property type="match status" value="1"/>
</dbReference>
<evidence type="ECO:0000256" key="1">
    <source>
        <dbReference type="ARBA" id="ARBA00004571"/>
    </source>
</evidence>
<proteinExistence type="predicted"/>
<feature type="domain" description="TonB-dependent transporter Oar-like beta-barrel" evidence="8">
    <location>
        <begin position="244"/>
        <end position="315"/>
    </location>
</feature>
<evidence type="ECO:0000256" key="4">
    <source>
        <dbReference type="ARBA" id="ARBA00022692"/>
    </source>
</evidence>
<dbReference type="Pfam" id="PF13620">
    <property type="entry name" value="CarboxypepD_reg"/>
    <property type="match status" value="1"/>
</dbReference>
<evidence type="ECO:0000256" key="7">
    <source>
        <dbReference type="SAM" id="SignalP"/>
    </source>
</evidence>
<dbReference type="InterPro" id="IPR039426">
    <property type="entry name" value="TonB-dep_rcpt-like"/>
</dbReference>
<evidence type="ECO:0000313" key="9">
    <source>
        <dbReference type="EMBL" id="RUO58823.1"/>
    </source>
</evidence>
<evidence type="ECO:0000256" key="2">
    <source>
        <dbReference type="ARBA" id="ARBA00022448"/>
    </source>
</evidence>
<organism evidence="9 10">
    <name type="scientific">Pseudidiomarina marina</name>
    <dbReference type="NCBI Taxonomy" id="502366"/>
    <lineage>
        <taxon>Bacteria</taxon>
        <taxon>Pseudomonadati</taxon>
        <taxon>Pseudomonadota</taxon>
        <taxon>Gammaproteobacteria</taxon>
        <taxon>Alteromonadales</taxon>
        <taxon>Idiomarinaceae</taxon>
        <taxon>Pseudidiomarina</taxon>
    </lineage>
</organism>
<dbReference type="SUPFAM" id="SSF56935">
    <property type="entry name" value="Porins"/>
    <property type="match status" value="1"/>
</dbReference>
<dbReference type="OrthoDB" id="9768147at2"/>
<dbReference type="RefSeq" id="WP_126760262.1">
    <property type="nucleotide sequence ID" value="NZ_PIPZ01000004.1"/>
</dbReference>
<dbReference type="PANTHER" id="PTHR30069:SF46">
    <property type="entry name" value="OAR PROTEIN"/>
    <property type="match status" value="1"/>
</dbReference>
<protein>
    <submittedName>
        <fullName evidence="9">Cell envelope biogenesis protein OmpA</fullName>
    </submittedName>
</protein>
<dbReference type="Proteomes" id="UP000288127">
    <property type="component" value="Unassembled WGS sequence"/>
</dbReference>
<evidence type="ECO:0000259" key="8">
    <source>
        <dbReference type="Pfam" id="PF25183"/>
    </source>
</evidence>
<dbReference type="GO" id="GO:0015344">
    <property type="term" value="F:siderophore uptake transmembrane transporter activity"/>
    <property type="evidence" value="ECO:0007669"/>
    <property type="project" value="TreeGrafter"/>
</dbReference>
<reference evidence="10" key="1">
    <citation type="journal article" date="2018" name="Front. Microbiol.">
        <title>Genome-Based Analysis Reveals the Taxonomy and Diversity of the Family Idiomarinaceae.</title>
        <authorList>
            <person name="Liu Y."/>
            <person name="Lai Q."/>
            <person name="Shao Z."/>
        </authorList>
    </citation>
    <scope>NUCLEOTIDE SEQUENCE [LARGE SCALE GENOMIC DNA]</scope>
    <source>
        <strain evidence="10">PIM1</strain>
    </source>
</reference>
<comment type="subcellular location">
    <subcellularLocation>
        <location evidence="1">Cell outer membrane</location>
        <topology evidence="1">Multi-pass membrane protein</topology>
    </subcellularLocation>
</comment>
<evidence type="ECO:0000256" key="6">
    <source>
        <dbReference type="ARBA" id="ARBA00023237"/>
    </source>
</evidence>
<dbReference type="InterPro" id="IPR057601">
    <property type="entry name" value="Oar-like_b-barrel"/>
</dbReference>
<name>A0A432YD17_9GAMM</name>
<keyword evidence="6" id="KW-0998">Cell outer membrane</keyword>
<dbReference type="Gene3D" id="2.60.40.1120">
    <property type="entry name" value="Carboxypeptidase-like, regulatory domain"/>
    <property type="match status" value="1"/>
</dbReference>